<dbReference type="GeneID" id="17355899"/>
<dbReference type="OrthoDB" id="941624at2759"/>
<dbReference type="InParanoid" id="E1ZCI6"/>
<dbReference type="SUPFAM" id="SSF111126">
    <property type="entry name" value="Ligand-binding domain in the NO signalling and Golgi transport"/>
    <property type="match status" value="1"/>
</dbReference>
<evidence type="ECO:0000313" key="2">
    <source>
        <dbReference type="EMBL" id="EFN56439.1"/>
    </source>
</evidence>
<evidence type="ECO:0008006" key="4">
    <source>
        <dbReference type="Google" id="ProtNLM"/>
    </source>
</evidence>
<dbReference type="GO" id="GO:0005801">
    <property type="term" value="C:cis-Golgi network"/>
    <property type="evidence" value="ECO:0007669"/>
    <property type="project" value="TreeGrafter"/>
</dbReference>
<dbReference type="Gene3D" id="3.30.1380.20">
    <property type="entry name" value="Trafficking protein particle complex subunit 3"/>
    <property type="match status" value="1"/>
</dbReference>
<evidence type="ECO:0000313" key="3">
    <source>
        <dbReference type="Proteomes" id="UP000008141"/>
    </source>
</evidence>
<keyword evidence="3" id="KW-1185">Reference proteome</keyword>
<evidence type="ECO:0000256" key="1">
    <source>
        <dbReference type="ARBA" id="ARBA00006218"/>
    </source>
</evidence>
<protein>
    <recommendedName>
        <fullName evidence="4">Trafficking protein particle complex subunit 6B</fullName>
    </recommendedName>
</protein>
<dbReference type="InterPro" id="IPR024096">
    <property type="entry name" value="NO_sig/Golgi_transp_ligand-bd"/>
</dbReference>
<reference evidence="2 3" key="1">
    <citation type="journal article" date="2010" name="Plant Cell">
        <title>The Chlorella variabilis NC64A genome reveals adaptation to photosymbiosis, coevolution with viruses, and cryptic sex.</title>
        <authorList>
            <person name="Blanc G."/>
            <person name="Duncan G."/>
            <person name="Agarkova I."/>
            <person name="Borodovsky M."/>
            <person name="Gurnon J."/>
            <person name="Kuo A."/>
            <person name="Lindquist E."/>
            <person name="Lucas S."/>
            <person name="Pangilinan J."/>
            <person name="Polle J."/>
            <person name="Salamov A."/>
            <person name="Terry A."/>
            <person name="Yamada T."/>
            <person name="Dunigan D.D."/>
            <person name="Grigoriev I.V."/>
            <person name="Claverie J.M."/>
            <person name="Van Etten J.L."/>
        </authorList>
    </citation>
    <scope>NUCLEOTIDE SEQUENCE [LARGE SCALE GENOMIC DNA]</scope>
    <source>
        <strain evidence="2 3">NC64A</strain>
    </source>
</reference>
<name>E1ZCI6_CHLVA</name>
<organism evidence="3">
    <name type="scientific">Chlorella variabilis</name>
    <name type="common">Green alga</name>
    <dbReference type="NCBI Taxonomy" id="554065"/>
    <lineage>
        <taxon>Eukaryota</taxon>
        <taxon>Viridiplantae</taxon>
        <taxon>Chlorophyta</taxon>
        <taxon>core chlorophytes</taxon>
        <taxon>Trebouxiophyceae</taxon>
        <taxon>Chlorellales</taxon>
        <taxon>Chlorellaceae</taxon>
        <taxon>Chlorella clade</taxon>
        <taxon>Chlorella</taxon>
    </lineage>
</organism>
<dbReference type="PANTHER" id="PTHR12817:SF0">
    <property type="entry name" value="GEO08327P1"/>
    <property type="match status" value="1"/>
</dbReference>
<dbReference type="Proteomes" id="UP000008141">
    <property type="component" value="Unassembled WGS sequence"/>
</dbReference>
<dbReference type="eggNOG" id="KOG3316">
    <property type="taxonomic scope" value="Eukaryota"/>
</dbReference>
<dbReference type="KEGG" id="cvr:CHLNCDRAFT_22413"/>
<dbReference type="EMBL" id="GL433842">
    <property type="protein sequence ID" value="EFN56439.1"/>
    <property type="molecule type" value="Genomic_DNA"/>
</dbReference>
<dbReference type="PANTHER" id="PTHR12817">
    <property type="entry name" value="TRAFFICKING PROTEIN PARTICLE COMPLEX SUBUNIT 6B"/>
    <property type="match status" value="1"/>
</dbReference>
<comment type="similarity">
    <text evidence="1">Belongs to the TRAPP small subunits family. BET3 subfamily.</text>
</comment>
<dbReference type="OMA" id="CKEFWTA"/>
<gene>
    <name evidence="2" type="ORF">CHLNCDRAFT_22413</name>
</gene>
<dbReference type="CDD" id="cd14944">
    <property type="entry name" value="TRAPPC6A_Trs33"/>
    <property type="match status" value="1"/>
</dbReference>
<dbReference type="AlphaFoldDB" id="E1ZCI6"/>
<proteinExistence type="inferred from homology"/>
<dbReference type="InterPro" id="IPR007194">
    <property type="entry name" value="TRAPP_component"/>
</dbReference>
<dbReference type="Pfam" id="PF04051">
    <property type="entry name" value="TRAPP"/>
    <property type="match status" value="1"/>
</dbReference>
<accession>E1ZCI6</accession>
<sequence length="174" mass="19449">MGKNRECAESCIDYLALALVHHYRTQGQGPSLQAALDAVGERTGRQLAERYARDRPPLLDQLEAVKFVCKEFWGEVFRKAVDNLRTNHRGTFVLRDTQFRWLVRLAQNQMPAQVGQPLPAPLSKADLAADFLVLPCALVRGALAQLGWDVAVTADATSLPQVDFTLVIRQQPQR</sequence>
<dbReference type="FunCoup" id="E1ZCI6">
    <property type="interactions" value="1249"/>
</dbReference>
<dbReference type="GO" id="GO:0006888">
    <property type="term" value="P:endoplasmic reticulum to Golgi vesicle-mediated transport"/>
    <property type="evidence" value="ECO:0007669"/>
    <property type="project" value="TreeGrafter"/>
</dbReference>
<dbReference type="InterPro" id="IPR037992">
    <property type="entry name" value="TRAPPC6/Trs33"/>
</dbReference>
<dbReference type="STRING" id="554065.E1ZCI6"/>
<dbReference type="RefSeq" id="XP_005848541.1">
    <property type="nucleotide sequence ID" value="XM_005848479.1"/>
</dbReference>
<dbReference type="GO" id="GO:0005802">
    <property type="term" value="C:trans-Golgi network"/>
    <property type="evidence" value="ECO:0007669"/>
    <property type="project" value="TreeGrafter"/>
</dbReference>
<dbReference type="GO" id="GO:0030008">
    <property type="term" value="C:TRAPP complex"/>
    <property type="evidence" value="ECO:0007669"/>
    <property type="project" value="TreeGrafter"/>
</dbReference>